<organism evidence="1 2">
    <name type="scientific">Massilia aerilata</name>
    <dbReference type="NCBI Taxonomy" id="453817"/>
    <lineage>
        <taxon>Bacteria</taxon>
        <taxon>Pseudomonadati</taxon>
        <taxon>Pseudomonadota</taxon>
        <taxon>Betaproteobacteria</taxon>
        <taxon>Burkholderiales</taxon>
        <taxon>Oxalobacteraceae</taxon>
        <taxon>Telluria group</taxon>
        <taxon>Massilia</taxon>
    </lineage>
</organism>
<reference evidence="2" key="1">
    <citation type="journal article" date="2019" name="Int. J. Syst. Evol. Microbiol.">
        <title>The Global Catalogue of Microorganisms (GCM) 10K type strain sequencing project: providing services to taxonomists for standard genome sequencing and annotation.</title>
        <authorList>
            <consortium name="The Broad Institute Genomics Platform"/>
            <consortium name="The Broad Institute Genome Sequencing Center for Infectious Disease"/>
            <person name="Wu L."/>
            <person name="Ma J."/>
        </authorList>
    </citation>
    <scope>NUCLEOTIDE SEQUENCE [LARGE SCALE GENOMIC DNA]</scope>
    <source>
        <strain evidence="2">CGMCC 4.5798</strain>
    </source>
</reference>
<dbReference type="Proteomes" id="UP001596086">
    <property type="component" value="Unassembled WGS sequence"/>
</dbReference>
<evidence type="ECO:0000313" key="2">
    <source>
        <dbReference type="Proteomes" id="UP001596086"/>
    </source>
</evidence>
<protein>
    <submittedName>
        <fullName evidence="1">Uncharacterized protein</fullName>
    </submittedName>
</protein>
<keyword evidence="2" id="KW-1185">Reference proteome</keyword>
<gene>
    <name evidence="1" type="ORF">ACFPO9_19705</name>
</gene>
<dbReference type="RefSeq" id="WP_379773827.1">
    <property type="nucleotide sequence ID" value="NZ_JBHSMZ010000016.1"/>
</dbReference>
<evidence type="ECO:0000313" key="1">
    <source>
        <dbReference type="EMBL" id="MFC5550749.1"/>
    </source>
</evidence>
<comment type="caution">
    <text evidence="1">The sequence shown here is derived from an EMBL/GenBank/DDBJ whole genome shotgun (WGS) entry which is preliminary data.</text>
</comment>
<proteinExistence type="predicted"/>
<sequence length="68" mass="7148">MLMAVASQIARVITLITEDATAQHPNDVEKRSTAFTQMLCGAMEGLDHPEAAAALRAMLGVRRPAAGA</sequence>
<dbReference type="EMBL" id="JBHSMZ010000016">
    <property type="protein sequence ID" value="MFC5550749.1"/>
    <property type="molecule type" value="Genomic_DNA"/>
</dbReference>
<name>A0ABW0S2P2_9BURK</name>
<accession>A0ABW0S2P2</accession>